<evidence type="ECO:0000256" key="23">
    <source>
        <dbReference type="SAM" id="Phobius"/>
    </source>
</evidence>
<evidence type="ECO:0000256" key="13">
    <source>
        <dbReference type="ARBA" id="ARBA00022870"/>
    </source>
</evidence>
<evidence type="ECO:0000256" key="12">
    <source>
        <dbReference type="ARBA" id="ARBA00022844"/>
    </source>
</evidence>
<keyword evidence="15" id="KW-1164">Virus endocytosis by host</keyword>
<protein>
    <submittedName>
        <fullName evidence="24">Glycoprotein</fullName>
    </submittedName>
</protein>
<name>C3VVN0_9VIRU</name>
<evidence type="ECO:0000256" key="2">
    <source>
        <dbReference type="ARBA" id="ARBA00022510"/>
    </source>
</evidence>
<keyword evidence="9" id="KW-1161">Viral attachment to host cell</keyword>
<feature type="transmembrane region" description="Helical" evidence="23">
    <location>
        <begin position="21"/>
        <end position="54"/>
    </location>
</feature>
<keyword evidence="12" id="KW-0946">Virion</keyword>
<evidence type="ECO:0000256" key="4">
    <source>
        <dbReference type="ARBA" id="ARBA00022581"/>
    </source>
</evidence>
<evidence type="ECO:0000256" key="20">
    <source>
        <dbReference type="ARBA" id="ARBA00023184"/>
    </source>
</evidence>
<dbReference type="GO" id="GO:0019031">
    <property type="term" value="C:viral envelope"/>
    <property type="evidence" value="ECO:0007669"/>
    <property type="project" value="UniProtKB-KW"/>
</dbReference>
<keyword evidence="21" id="KW-0449">Lipoprotein</keyword>
<evidence type="ECO:0000256" key="19">
    <source>
        <dbReference type="ARBA" id="ARBA00023180"/>
    </source>
</evidence>
<evidence type="ECO:0000256" key="14">
    <source>
        <dbReference type="ARBA" id="ARBA00022879"/>
    </source>
</evidence>
<evidence type="ECO:0000256" key="15">
    <source>
        <dbReference type="ARBA" id="ARBA00022890"/>
    </source>
</evidence>
<evidence type="ECO:0000256" key="6">
    <source>
        <dbReference type="ARBA" id="ARBA00022692"/>
    </source>
</evidence>
<keyword evidence="2" id="KW-1170">Fusion of virus membrane with host endosomal membrane</keyword>
<keyword evidence="16 23" id="KW-1133">Transmembrane helix</keyword>
<evidence type="ECO:0000256" key="18">
    <source>
        <dbReference type="ARBA" id="ARBA00023157"/>
    </source>
</evidence>
<evidence type="ECO:0000256" key="22">
    <source>
        <dbReference type="ARBA" id="ARBA00023296"/>
    </source>
</evidence>
<evidence type="ECO:0000256" key="21">
    <source>
        <dbReference type="ARBA" id="ARBA00023288"/>
    </source>
</evidence>
<dbReference type="Gene3D" id="6.10.140.1590">
    <property type="match status" value="1"/>
</dbReference>
<evidence type="ECO:0000256" key="17">
    <source>
        <dbReference type="ARBA" id="ARBA00023136"/>
    </source>
</evidence>
<dbReference type="Gene3D" id="2.20.28.180">
    <property type="entry name" value="Arenavirus glycoprotein, zinc binding domain"/>
    <property type="match status" value="1"/>
</dbReference>
<dbReference type="InterPro" id="IPR001535">
    <property type="entry name" value="Arena_glycoprot"/>
</dbReference>
<keyword evidence="19" id="KW-0325">Glycoprotein</keyword>
<dbReference type="GO" id="GO:0075509">
    <property type="term" value="P:endocytosis involved in viral entry into host cell"/>
    <property type="evidence" value="ECO:0007669"/>
    <property type="project" value="UniProtKB-KW"/>
</dbReference>
<keyword evidence="1" id="KW-1168">Fusion of virus membrane with host membrane</keyword>
<keyword evidence="10" id="KW-1040">Host Golgi apparatus</keyword>
<dbReference type="InterPro" id="IPR043015">
    <property type="entry name" value="Arena_glycoprot_zinc-bd"/>
</dbReference>
<gene>
    <name evidence="24" type="primary">GPC</name>
</gene>
<dbReference type="GO" id="GO:0019062">
    <property type="term" value="P:virion attachment to host cell"/>
    <property type="evidence" value="ECO:0007669"/>
    <property type="project" value="UniProtKB-KW"/>
</dbReference>
<keyword evidence="4" id="KW-0945">Host-virus interaction</keyword>
<evidence type="ECO:0000256" key="11">
    <source>
        <dbReference type="ARBA" id="ARBA00022833"/>
    </source>
</evidence>
<keyword evidence="5" id="KW-1162">Viral penetration into host cytoplasm</keyword>
<evidence type="ECO:0000256" key="1">
    <source>
        <dbReference type="ARBA" id="ARBA00022506"/>
    </source>
</evidence>
<proteinExistence type="predicted"/>
<keyword evidence="3" id="KW-1032">Host cell membrane</keyword>
<keyword evidence="11" id="KW-0862">Zinc</keyword>
<evidence type="ECO:0000256" key="5">
    <source>
        <dbReference type="ARBA" id="ARBA00022595"/>
    </source>
</evidence>
<evidence type="ECO:0000256" key="9">
    <source>
        <dbReference type="ARBA" id="ARBA00022804"/>
    </source>
</evidence>
<evidence type="ECO:0000256" key="10">
    <source>
        <dbReference type="ARBA" id="ARBA00022812"/>
    </source>
</evidence>
<evidence type="ECO:0000256" key="3">
    <source>
        <dbReference type="ARBA" id="ARBA00022511"/>
    </source>
</evidence>
<keyword evidence="6 23" id="KW-0812">Transmembrane</keyword>
<sequence>MGQLVTMFEALPHVIDEAINIVMVALIIVTSIKAVYNFATCGIIALVGFLFLAGRSCGSSVHSNPHLYKGIYQFKSLEFNLSHLNLTMPNACSLNNSHHYISMGRTGLELTFTNDSILNHNFCNLTDAFKKSTFDHTLMSIIGSLHLSVRGHTDYRAVSCDFNSGITIQYNLSLHTMEDAINQCRTFKGRVLDMFRTAFGGKYMRSGVGWTDAQGKTTWCSQTDYNYLIIQNRTWENHCEYAGPFGISRILLSQEKTKFLTRRLAGTFTWTLTDSSGEDTPGGYCLTKWMLVAADMKCFGNTAVAKCNLNHDEEFCDMLRLIDYNKAALHKFKEDVESALHLFKITVNSLISDQLLMRNHLRDLMGVPYCNYSKFWYLEHSRTGESSTPKCWLVSTGSYLNETHFSDQIEQEADNMITEMLRKDYLKRQGSTPLALVDILMFTTSAYLVSIFLHLIRIPTHRHIKGGSCPKPHRLTGMGVCSCGAFNVPGVKTVWKRR</sequence>
<evidence type="ECO:0000256" key="16">
    <source>
        <dbReference type="ARBA" id="ARBA00022989"/>
    </source>
</evidence>
<dbReference type="GO" id="GO:0039654">
    <property type="term" value="P:fusion of virus membrane with host endosome membrane"/>
    <property type="evidence" value="ECO:0007669"/>
    <property type="project" value="UniProtKB-KW"/>
</dbReference>
<dbReference type="GO" id="GO:0046872">
    <property type="term" value="F:metal ion binding"/>
    <property type="evidence" value="ECO:0007669"/>
    <property type="project" value="UniProtKB-KW"/>
</dbReference>
<evidence type="ECO:0000256" key="7">
    <source>
        <dbReference type="ARBA" id="ARBA00022707"/>
    </source>
</evidence>
<keyword evidence="17 23" id="KW-0472">Membrane</keyword>
<evidence type="ECO:0000313" key="24">
    <source>
        <dbReference type="EMBL" id="ACP50596.1"/>
    </source>
</evidence>
<keyword evidence="13" id="KW-1043">Host membrane</keyword>
<keyword evidence="8" id="KW-0479">Metal-binding</keyword>
<dbReference type="Pfam" id="PF00798">
    <property type="entry name" value="Arena_glycoprot"/>
    <property type="match status" value="1"/>
</dbReference>
<dbReference type="EMBL" id="FJ895883">
    <property type="protein sequence ID" value="ACP50596.1"/>
    <property type="molecule type" value="Genomic_RNA"/>
</dbReference>
<feature type="transmembrane region" description="Helical" evidence="23">
    <location>
        <begin position="434"/>
        <end position="456"/>
    </location>
</feature>
<accession>C3VVN0</accession>
<keyword evidence="20" id="KW-1038">Host endoplasmic reticulum</keyword>
<keyword evidence="14" id="KW-0261">Viral envelope protein</keyword>
<evidence type="ECO:0000256" key="8">
    <source>
        <dbReference type="ARBA" id="ARBA00022723"/>
    </source>
</evidence>
<keyword evidence="7" id="KW-0519">Myristate</keyword>
<keyword evidence="22" id="KW-1160">Virus entry into host cell</keyword>
<organism evidence="24">
    <name type="scientific">Mammarenavirus choriomeningitidis</name>
    <dbReference type="NCBI Taxonomy" id="3052303"/>
    <lineage>
        <taxon>Viruses</taxon>
        <taxon>Riboviria</taxon>
        <taxon>Orthornavirae</taxon>
        <taxon>Negarnaviricota</taxon>
        <taxon>Polyploviricotina</taxon>
        <taxon>Bunyaviricetes</taxon>
        <taxon>Hareavirales</taxon>
        <taxon>Arenaviridae</taxon>
        <taxon>Mammarenavirus</taxon>
    </lineage>
</organism>
<reference evidence="24" key="1">
    <citation type="journal article" date="2009" name="Emerg. Infect. Dis.">
        <title>Independent lineage of lymphocytic choriomeningitis virus in wood mice (Apodemus sylvaticus), Spain.</title>
        <authorList>
            <person name="Ledesma J."/>
            <person name="Fedele C.G."/>
            <person name="Carro F."/>
            <person name="Lledo L."/>
            <person name="Sanchez-Seco M.P."/>
            <person name="Tenorio A."/>
            <person name="Soriguer R.C."/>
            <person name="Saz J.V."/>
            <person name="Dominguez G."/>
            <person name="Rosas M.F."/>
            <person name="Barandika J.F."/>
            <person name="Gegundez M.I."/>
        </authorList>
    </citation>
    <scope>NUCLEOTIDE SEQUENCE</scope>
    <source>
        <strain evidence="24">GR01</strain>
    </source>
</reference>
<keyword evidence="18" id="KW-1015">Disulfide bond</keyword>